<keyword evidence="3 6" id="KW-1133">Transmembrane helix</keyword>
<proteinExistence type="predicted"/>
<evidence type="ECO:0000256" key="6">
    <source>
        <dbReference type="SAM" id="Phobius"/>
    </source>
</evidence>
<feature type="transmembrane region" description="Helical" evidence="6">
    <location>
        <begin position="100"/>
        <end position="118"/>
    </location>
</feature>
<dbReference type="PANTHER" id="PTHR11863">
    <property type="entry name" value="STEROL DESATURASE"/>
    <property type="match status" value="1"/>
</dbReference>
<dbReference type="Proteomes" id="UP001500936">
    <property type="component" value="Unassembled WGS sequence"/>
</dbReference>
<keyword evidence="2 6" id="KW-0812">Transmembrane</keyword>
<keyword evidence="4 6" id="KW-0472">Membrane</keyword>
<feature type="transmembrane region" description="Helical" evidence="6">
    <location>
        <begin position="56"/>
        <end position="80"/>
    </location>
</feature>
<name>A0ABP8KLA1_9BACT</name>
<feature type="transmembrane region" description="Helical" evidence="6">
    <location>
        <begin position="154"/>
        <end position="178"/>
    </location>
</feature>
<gene>
    <name evidence="8" type="ORF">GCM10023187_34020</name>
</gene>
<dbReference type="InterPro" id="IPR050307">
    <property type="entry name" value="Sterol_Desaturase_Related"/>
</dbReference>
<evidence type="ECO:0000256" key="3">
    <source>
        <dbReference type="ARBA" id="ARBA00022989"/>
    </source>
</evidence>
<dbReference type="Pfam" id="PF04116">
    <property type="entry name" value="FA_hydroxylase"/>
    <property type="match status" value="1"/>
</dbReference>
<evidence type="ECO:0000313" key="9">
    <source>
        <dbReference type="Proteomes" id="UP001500936"/>
    </source>
</evidence>
<comment type="caution">
    <text evidence="8">The sequence shown here is derived from an EMBL/GenBank/DDBJ whole genome shotgun (WGS) entry which is preliminary data.</text>
</comment>
<comment type="subcellular location">
    <subcellularLocation>
        <location evidence="1">Membrane</location>
    </subcellularLocation>
</comment>
<feature type="compositionally biased region" description="Basic and acidic residues" evidence="5">
    <location>
        <begin position="279"/>
        <end position="292"/>
    </location>
</feature>
<keyword evidence="9" id="KW-1185">Reference proteome</keyword>
<evidence type="ECO:0000313" key="8">
    <source>
        <dbReference type="EMBL" id="GAA4409971.1"/>
    </source>
</evidence>
<reference evidence="9" key="1">
    <citation type="journal article" date="2019" name="Int. J. Syst. Evol. Microbiol.">
        <title>The Global Catalogue of Microorganisms (GCM) 10K type strain sequencing project: providing services to taxonomists for standard genome sequencing and annotation.</title>
        <authorList>
            <consortium name="The Broad Institute Genomics Platform"/>
            <consortium name="The Broad Institute Genome Sequencing Center for Infectious Disease"/>
            <person name="Wu L."/>
            <person name="Ma J."/>
        </authorList>
    </citation>
    <scope>NUCLEOTIDE SEQUENCE [LARGE SCALE GENOMIC DNA]</scope>
    <source>
        <strain evidence="9">JCM 17925</strain>
    </source>
</reference>
<feature type="transmembrane region" description="Helical" evidence="6">
    <location>
        <begin position="12"/>
        <end position="35"/>
    </location>
</feature>
<sequence length="301" mass="34990">MFIDKPPDYPMFTIPLFDYVGAPLLVVAFAVLLWVQARSPLRRQQFRTLGRVLRNIGFSIPAFITLRLLLLPVPLLAAAWAARNGLGLLNWLLPQEGGWAWVHTALGFLLFDYAYYGWHYATHKVPLLWRFHNVHHTDLDMDVSTAMRFHFGELLLSVLFRTATVVTLGISVLAALLYEIVFEIAAQFHHANWKLPQRVERWINTVLVTPRMHGIHHSIIKDEFNANWGTLFSWWDRLHRTHRMDIAQKDLTIGVPAYRDEEELTLVELWKMPFGPQRDWRLPNGERPETRSKPQSPNTDS</sequence>
<feature type="domain" description="Fatty acid hydroxylase" evidence="7">
    <location>
        <begin position="105"/>
        <end position="241"/>
    </location>
</feature>
<feature type="region of interest" description="Disordered" evidence="5">
    <location>
        <begin position="279"/>
        <end position="301"/>
    </location>
</feature>
<protein>
    <submittedName>
        <fullName evidence="8">Sterol desaturase family protein</fullName>
    </submittedName>
</protein>
<evidence type="ECO:0000256" key="4">
    <source>
        <dbReference type="ARBA" id="ARBA00023136"/>
    </source>
</evidence>
<evidence type="ECO:0000259" key="7">
    <source>
        <dbReference type="Pfam" id="PF04116"/>
    </source>
</evidence>
<dbReference type="EMBL" id="BAABHB010000006">
    <property type="protein sequence ID" value="GAA4409971.1"/>
    <property type="molecule type" value="Genomic_DNA"/>
</dbReference>
<dbReference type="InterPro" id="IPR006694">
    <property type="entry name" value="Fatty_acid_hydroxylase"/>
</dbReference>
<accession>A0ABP8KLA1</accession>
<evidence type="ECO:0000256" key="2">
    <source>
        <dbReference type="ARBA" id="ARBA00022692"/>
    </source>
</evidence>
<evidence type="ECO:0000256" key="5">
    <source>
        <dbReference type="SAM" id="MobiDB-lite"/>
    </source>
</evidence>
<organism evidence="8 9">
    <name type="scientific">Nibrella viscosa</name>
    <dbReference type="NCBI Taxonomy" id="1084524"/>
    <lineage>
        <taxon>Bacteria</taxon>
        <taxon>Pseudomonadati</taxon>
        <taxon>Bacteroidota</taxon>
        <taxon>Cytophagia</taxon>
        <taxon>Cytophagales</taxon>
        <taxon>Spirosomataceae</taxon>
        <taxon>Nibrella</taxon>
    </lineage>
</organism>
<evidence type="ECO:0000256" key="1">
    <source>
        <dbReference type="ARBA" id="ARBA00004370"/>
    </source>
</evidence>